<evidence type="ECO:0000313" key="2">
    <source>
        <dbReference type="EMBL" id="CRL46907.1"/>
    </source>
</evidence>
<dbReference type="AlphaFoldDB" id="A0A193QP23"/>
<evidence type="ECO:0000259" key="1">
    <source>
        <dbReference type="Pfam" id="PF18821"/>
    </source>
</evidence>
<reference evidence="3" key="1">
    <citation type="submission" date="2015-05" db="EMBL/GenBank/DDBJ databases">
        <authorList>
            <person name="Goodhead I."/>
        </authorList>
    </citation>
    <scope>NUCLEOTIDE SEQUENCE [LARGE SCALE GENOMIC DNA]</scope>
    <source>
        <strain evidence="3">morsitans</strain>
        <plasmid evidence="3">psg2</plasmid>
    </source>
</reference>
<name>A0A193QP23_SODGM</name>
<dbReference type="Pfam" id="PF18821">
    <property type="entry name" value="LPD7"/>
    <property type="match status" value="1"/>
</dbReference>
<dbReference type="InterPro" id="IPR040677">
    <property type="entry name" value="LPD7"/>
</dbReference>
<sequence length="74" mass="8383">MCIIWIRKLTETLFIDIGKAIVVRKSAMTASAVEIALALAKEKFGSTLTIKGARHLKTRLLRWLPKKSGYLFHQ</sequence>
<protein>
    <recommendedName>
        <fullName evidence="1">Large polyvalent protein-associated domain-containing protein</fullName>
    </recommendedName>
</protein>
<proteinExistence type="predicted"/>
<gene>
    <name evidence="2" type="ORF">SGGMMB4_05877</name>
</gene>
<organism evidence="2 3">
    <name type="scientific">Sodalis glossinidius (strain morsitans)</name>
    <dbReference type="NCBI Taxonomy" id="343509"/>
    <lineage>
        <taxon>Bacteria</taxon>
        <taxon>Pseudomonadati</taxon>
        <taxon>Pseudomonadota</taxon>
        <taxon>Gammaproteobacteria</taxon>
        <taxon>Enterobacterales</taxon>
        <taxon>Bruguierivoracaceae</taxon>
        <taxon>Sodalis</taxon>
    </lineage>
</organism>
<evidence type="ECO:0000313" key="3">
    <source>
        <dbReference type="Proteomes" id="UP000245838"/>
    </source>
</evidence>
<dbReference type="Proteomes" id="UP000245838">
    <property type="component" value="Plasmid psg2"/>
</dbReference>
<feature type="domain" description="Large polyvalent protein-associated" evidence="1">
    <location>
        <begin position="8"/>
        <end position="61"/>
    </location>
</feature>
<dbReference type="EMBL" id="LN854559">
    <property type="protein sequence ID" value="CRL46907.1"/>
    <property type="molecule type" value="Genomic_DNA"/>
</dbReference>
<dbReference type="RefSeq" id="WP_243677294.1">
    <property type="nucleotide sequence ID" value="NZ_LN854559.1"/>
</dbReference>
<geneLocation type="plasmid" evidence="3">
    <name>psg2</name>
</geneLocation>
<accession>A0A193QP23</accession>